<dbReference type="Gene3D" id="3.20.20.80">
    <property type="entry name" value="Glycosidases"/>
    <property type="match status" value="1"/>
</dbReference>
<dbReference type="InterPro" id="IPR006047">
    <property type="entry name" value="GH13_cat_dom"/>
</dbReference>
<dbReference type="Pfam" id="PF02922">
    <property type="entry name" value="CBM_48"/>
    <property type="match status" value="1"/>
</dbReference>
<dbReference type="InterPro" id="IPR004193">
    <property type="entry name" value="Glyco_hydro_13_N"/>
</dbReference>
<sequence>MNTNYIITTGRSFPMGTTARDGGVNFTLFSANAEKVELCLFDASGQHEIQRLELPEFTDDVWHGFVPNLPVGTLYGYRVYGPFDPHNGHRFNPHKLLLDPYAKKLAGKFIHHESHYSYDNNSRQKDLTFDVEDNAPYLPKAVITEPYPTCLTHPQVRRRNSLIYEMHVKGFTKLNTAIDEKIRGTFRALSDKSVIKYLTELGITAIELLPVHSFIDEPFVDEKGLSNFWGYNSFNFFVPQQRYLASSDVLEFRDMVETFHHAGIEVILDVVYNHTAEGNELGPTISYRGIDNASYYRLLEQDKRYYLNHSGCGNTLNIDHPRVLQLVTDSLRYWVECMGVDGFRFDLAPILGRNSSHFCNTNHFFTAIRQDPVLSQVKLIAEPWDIGPGGYQLGRFPNSWLEWNDRFRDTVRRFWRGDKGMSPEFARRLHGSADIFESRSRRPSSSVNFLTSHDGYTLHDLVTFEQRHNYANGENNQDGHGTNYSCNFGHEGETDNLSVNQKRTQQKRNLLATLFISQGTPMLLAGDEIGNSQRGNNNAYCQDNEITWLDWQHSDKELLAFVKNLSALRKAHPLLNRTNYQHGQEHSSKTGLADISWLNCHGHTMQESDWHDRDIKCFAMLLADTNQDKLSEWAHEHDDDAMLVIFNAHSRTINYQLPALDGHWQVLINTADYQQDANPITIKSSSVELSAHSLMMLSYTHSTTSTNKEKI</sequence>
<proteinExistence type="inferred from homology"/>
<reference evidence="5 6" key="1">
    <citation type="submission" date="2020-04" db="EMBL/GenBank/DDBJ databases">
        <title>Thalassotalea sp. M1531, isolated from the surface of marine red alga.</title>
        <authorList>
            <person name="Pang L."/>
            <person name="Lu D.-C."/>
        </authorList>
    </citation>
    <scope>NUCLEOTIDE SEQUENCE [LARGE SCALE GENOMIC DNA]</scope>
    <source>
        <strain evidence="5 6">M1531</strain>
    </source>
</reference>
<dbReference type="Pfam" id="PF00128">
    <property type="entry name" value="Alpha-amylase"/>
    <property type="match status" value="1"/>
</dbReference>
<dbReference type="EMBL" id="JABBXH010000001">
    <property type="protein sequence ID" value="NMP29998.1"/>
    <property type="molecule type" value="Genomic_DNA"/>
</dbReference>
<evidence type="ECO:0000256" key="2">
    <source>
        <dbReference type="ARBA" id="ARBA00022801"/>
    </source>
</evidence>
<evidence type="ECO:0000256" key="3">
    <source>
        <dbReference type="ARBA" id="ARBA00023295"/>
    </source>
</evidence>
<dbReference type="SUPFAM" id="SSF51445">
    <property type="entry name" value="(Trans)glycosidases"/>
    <property type="match status" value="1"/>
</dbReference>
<feature type="domain" description="Glycosyl hydrolase family 13 catalytic" evidence="4">
    <location>
        <begin position="165"/>
        <end position="569"/>
    </location>
</feature>
<evidence type="ECO:0000256" key="1">
    <source>
        <dbReference type="ARBA" id="ARBA00008061"/>
    </source>
</evidence>
<dbReference type="SUPFAM" id="SSF81296">
    <property type="entry name" value="E set domains"/>
    <property type="match status" value="1"/>
</dbReference>
<dbReference type="CDD" id="cd11326">
    <property type="entry name" value="AmyAc_Glg_debranch"/>
    <property type="match status" value="1"/>
</dbReference>
<dbReference type="PANTHER" id="PTHR43002">
    <property type="entry name" value="GLYCOGEN DEBRANCHING ENZYME"/>
    <property type="match status" value="1"/>
</dbReference>
<name>A0A7Y0L8P3_9GAMM</name>
<comment type="similarity">
    <text evidence="1">Belongs to the glycosyl hydrolase 13 family.</text>
</comment>
<dbReference type="InterPro" id="IPR044505">
    <property type="entry name" value="GlgX_Isoamylase_N_E_set"/>
</dbReference>
<comment type="caution">
    <text evidence="5">The sequence shown here is derived from an EMBL/GenBank/DDBJ whole genome shotgun (WGS) entry which is preliminary data.</text>
</comment>
<dbReference type="NCBIfam" id="TIGR02100">
    <property type="entry name" value="glgX_debranch"/>
    <property type="match status" value="1"/>
</dbReference>
<dbReference type="InterPro" id="IPR013783">
    <property type="entry name" value="Ig-like_fold"/>
</dbReference>
<dbReference type="AlphaFoldDB" id="A0A7Y0L8P3"/>
<dbReference type="Gene3D" id="2.60.40.1180">
    <property type="entry name" value="Golgi alpha-mannosidase II"/>
    <property type="match status" value="1"/>
</dbReference>
<keyword evidence="6" id="KW-1185">Reference proteome</keyword>
<dbReference type="SUPFAM" id="SSF51011">
    <property type="entry name" value="Glycosyl hydrolase domain"/>
    <property type="match status" value="1"/>
</dbReference>
<organism evidence="5 6">
    <name type="scientific">Thalassotalea algicola</name>
    <dbReference type="NCBI Taxonomy" id="2716224"/>
    <lineage>
        <taxon>Bacteria</taxon>
        <taxon>Pseudomonadati</taxon>
        <taxon>Pseudomonadota</taxon>
        <taxon>Gammaproteobacteria</taxon>
        <taxon>Alteromonadales</taxon>
        <taxon>Colwelliaceae</taxon>
        <taxon>Thalassotalea</taxon>
    </lineage>
</organism>
<dbReference type="Proteomes" id="UP000568664">
    <property type="component" value="Unassembled WGS sequence"/>
</dbReference>
<dbReference type="GO" id="GO:0005980">
    <property type="term" value="P:glycogen catabolic process"/>
    <property type="evidence" value="ECO:0007669"/>
    <property type="project" value="InterPro"/>
</dbReference>
<dbReference type="RefSeq" id="WP_169073350.1">
    <property type="nucleotide sequence ID" value="NZ_JABBXH010000001.1"/>
</dbReference>
<dbReference type="GO" id="GO:0004135">
    <property type="term" value="F:amylo-alpha-1,6-glucosidase activity"/>
    <property type="evidence" value="ECO:0007669"/>
    <property type="project" value="InterPro"/>
</dbReference>
<dbReference type="SMART" id="SM00642">
    <property type="entry name" value="Aamy"/>
    <property type="match status" value="1"/>
</dbReference>
<dbReference type="InterPro" id="IPR014756">
    <property type="entry name" value="Ig_E-set"/>
</dbReference>
<keyword evidence="2" id="KW-0378">Hydrolase</keyword>
<dbReference type="InterPro" id="IPR013780">
    <property type="entry name" value="Glyco_hydro_b"/>
</dbReference>
<evidence type="ECO:0000259" key="4">
    <source>
        <dbReference type="SMART" id="SM00642"/>
    </source>
</evidence>
<protein>
    <submittedName>
        <fullName evidence="5">Glycogen debranching protein GlgX</fullName>
    </submittedName>
</protein>
<keyword evidence="3" id="KW-0326">Glycosidase</keyword>
<gene>
    <name evidence="5" type="primary">glgX</name>
    <name evidence="5" type="ORF">HII17_00365</name>
</gene>
<dbReference type="CDD" id="cd02856">
    <property type="entry name" value="E_set_GDE_Isoamylase_N"/>
    <property type="match status" value="1"/>
</dbReference>
<dbReference type="Gene3D" id="2.60.40.10">
    <property type="entry name" value="Immunoglobulins"/>
    <property type="match status" value="1"/>
</dbReference>
<accession>A0A7Y0L8P3</accession>
<evidence type="ECO:0000313" key="5">
    <source>
        <dbReference type="EMBL" id="NMP29998.1"/>
    </source>
</evidence>
<dbReference type="InterPro" id="IPR017853">
    <property type="entry name" value="GH"/>
</dbReference>
<dbReference type="InterPro" id="IPR011837">
    <property type="entry name" value="Glycogen_debranch_GlgX"/>
</dbReference>
<evidence type="ECO:0000313" key="6">
    <source>
        <dbReference type="Proteomes" id="UP000568664"/>
    </source>
</evidence>